<dbReference type="Proteomes" id="UP000799440">
    <property type="component" value="Unassembled WGS sequence"/>
</dbReference>
<feature type="compositionally biased region" description="Basic and acidic residues" evidence="1">
    <location>
        <begin position="367"/>
        <end position="381"/>
    </location>
</feature>
<protein>
    <recommendedName>
        <fullName evidence="4">Glycine zipper 2TM domain-containing protein</fullName>
    </recommendedName>
</protein>
<organism evidence="2 3">
    <name type="scientific">Sporormia fimetaria CBS 119925</name>
    <dbReference type="NCBI Taxonomy" id="1340428"/>
    <lineage>
        <taxon>Eukaryota</taxon>
        <taxon>Fungi</taxon>
        <taxon>Dikarya</taxon>
        <taxon>Ascomycota</taxon>
        <taxon>Pezizomycotina</taxon>
        <taxon>Dothideomycetes</taxon>
        <taxon>Pleosporomycetidae</taxon>
        <taxon>Pleosporales</taxon>
        <taxon>Sporormiaceae</taxon>
        <taxon>Sporormia</taxon>
    </lineage>
</organism>
<feature type="region of interest" description="Disordered" evidence="1">
    <location>
        <begin position="28"/>
        <end position="180"/>
    </location>
</feature>
<sequence>MSLLAFKAIDYGADRIPDKFWEKIPGGFFATADDKNKKNKQKKQKDGKNRTRSEDRDKQRGRRRSHRATSPPTDYSDYSAYDDTDYESDRNRQRQQRRRRTRSLGRSPSNGRPFSRGREREQNRSLDGSGEYEAMDRGPQYPPPPAGDYRPYNPADYAQPGPGNDSYHRRANSAIPDYGYQPQVNTLSRSRSYTAASAPPSTPVNLRRRALTARPASGLSIPLFPRDSPNLQALICRSPFETCYSPSYDPPMATVLSRTQTPHILTPTNSPQPSTAQSRYTPNNYSPTHNEYSSYAPHEYQPPNPEAYNPSPAPYHAPGNTYPSPPPLYRHQSRSQPSLPQYPHPSTALIARPEDADDSSQRHHRHGEGQRHRARSADPNKKSPLRSRSRMADELRHRFDGLGFDKKDLKDRNLAASVGGALAGGLAGRKIASRGGHGSSGKEMLSTIAGAAIGALSGRELERVYER</sequence>
<feature type="compositionally biased region" description="Pro residues" evidence="1">
    <location>
        <begin position="300"/>
        <end position="315"/>
    </location>
</feature>
<reference evidence="2" key="1">
    <citation type="journal article" date="2020" name="Stud. Mycol.">
        <title>101 Dothideomycetes genomes: a test case for predicting lifestyles and emergence of pathogens.</title>
        <authorList>
            <person name="Haridas S."/>
            <person name="Albert R."/>
            <person name="Binder M."/>
            <person name="Bloem J."/>
            <person name="Labutti K."/>
            <person name="Salamov A."/>
            <person name="Andreopoulos B."/>
            <person name="Baker S."/>
            <person name="Barry K."/>
            <person name="Bills G."/>
            <person name="Bluhm B."/>
            <person name="Cannon C."/>
            <person name="Castanera R."/>
            <person name="Culley D."/>
            <person name="Daum C."/>
            <person name="Ezra D."/>
            <person name="Gonzalez J."/>
            <person name="Henrissat B."/>
            <person name="Kuo A."/>
            <person name="Liang C."/>
            <person name="Lipzen A."/>
            <person name="Lutzoni F."/>
            <person name="Magnuson J."/>
            <person name="Mondo S."/>
            <person name="Nolan M."/>
            <person name="Ohm R."/>
            <person name="Pangilinan J."/>
            <person name="Park H.-J."/>
            <person name="Ramirez L."/>
            <person name="Alfaro M."/>
            <person name="Sun H."/>
            <person name="Tritt A."/>
            <person name="Yoshinaga Y."/>
            <person name="Zwiers L.-H."/>
            <person name="Turgeon B."/>
            <person name="Goodwin S."/>
            <person name="Spatafora J."/>
            <person name="Crous P."/>
            <person name="Grigoriev I."/>
        </authorList>
    </citation>
    <scope>NUCLEOTIDE SEQUENCE</scope>
    <source>
        <strain evidence="2">CBS 119925</strain>
    </source>
</reference>
<feature type="compositionally biased region" description="Basic residues" evidence="1">
    <location>
        <begin position="93"/>
        <end position="103"/>
    </location>
</feature>
<feature type="compositionally biased region" description="Basic and acidic residues" evidence="1">
    <location>
        <begin position="44"/>
        <end position="58"/>
    </location>
</feature>
<gene>
    <name evidence="2" type="ORF">M011DRAFT_322198</name>
</gene>
<evidence type="ECO:0008006" key="4">
    <source>
        <dbReference type="Google" id="ProtNLM"/>
    </source>
</evidence>
<keyword evidence="3" id="KW-1185">Reference proteome</keyword>
<evidence type="ECO:0000313" key="2">
    <source>
        <dbReference type="EMBL" id="KAF2749024.1"/>
    </source>
</evidence>
<feature type="region of interest" description="Disordered" evidence="1">
    <location>
        <begin position="262"/>
        <end position="393"/>
    </location>
</feature>
<feature type="compositionally biased region" description="Low complexity" evidence="1">
    <location>
        <begin position="70"/>
        <end position="79"/>
    </location>
</feature>
<name>A0A6A6VH42_9PLEO</name>
<evidence type="ECO:0000313" key="3">
    <source>
        <dbReference type="Proteomes" id="UP000799440"/>
    </source>
</evidence>
<proteinExistence type="predicted"/>
<accession>A0A6A6VH42</accession>
<dbReference type="AlphaFoldDB" id="A0A6A6VH42"/>
<feature type="compositionally biased region" description="Polar residues" evidence="1">
    <location>
        <begin position="262"/>
        <end position="293"/>
    </location>
</feature>
<dbReference type="EMBL" id="MU006567">
    <property type="protein sequence ID" value="KAF2749024.1"/>
    <property type="molecule type" value="Genomic_DNA"/>
</dbReference>
<dbReference type="OrthoDB" id="3800349at2759"/>
<evidence type="ECO:0000256" key="1">
    <source>
        <dbReference type="SAM" id="MobiDB-lite"/>
    </source>
</evidence>